<name>A0ABQ4UJC4_9HYPH</name>
<keyword evidence="3" id="KW-1185">Reference proteome</keyword>
<organism evidence="2 3">
    <name type="scientific">Methylorubrum aminovorans</name>
    <dbReference type="NCBI Taxonomy" id="269069"/>
    <lineage>
        <taxon>Bacteria</taxon>
        <taxon>Pseudomonadati</taxon>
        <taxon>Pseudomonadota</taxon>
        <taxon>Alphaproteobacteria</taxon>
        <taxon>Hyphomicrobiales</taxon>
        <taxon>Methylobacteriaceae</taxon>
        <taxon>Methylorubrum</taxon>
    </lineage>
</organism>
<evidence type="ECO:0008006" key="4">
    <source>
        <dbReference type="Google" id="ProtNLM"/>
    </source>
</evidence>
<dbReference type="InterPro" id="IPR006429">
    <property type="entry name" value="Phage_lambda_portal"/>
</dbReference>
<evidence type="ECO:0000256" key="1">
    <source>
        <dbReference type="SAM" id="MobiDB-lite"/>
    </source>
</evidence>
<comment type="caution">
    <text evidence="2">The sequence shown here is derived from an EMBL/GenBank/DDBJ whole genome shotgun (WGS) entry which is preliminary data.</text>
</comment>
<accession>A0ABQ4UJC4</accession>
<dbReference type="NCBIfam" id="TIGR01539">
    <property type="entry name" value="portal_lambda"/>
    <property type="match status" value="1"/>
</dbReference>
<evidence type="ECO:0000313" key="2">
    <source>
        <dbReference type="EMBL" id="GJE67333.1"/>
    </source>
</evidence>
<feature type="compositionally biased region" description="Low complexity" evidence="1">
    <location>
        <begin position="518"/>
        <end position="539"/>
    </location>
</feature>
<reference evidence="2" key="1">
    <citation type="journal article" date="2021" name="Front. Microbiol.">
        <title>Comprehensive Comparative Genomics and Phenotyping of Methylobacterium Species.</title>
        <authorList>
            <person name="Alessa O."/>
            <person name="Ogura Y."/>
            <person name="Fujitani Y."/>
            <person name="Takami H."/>
            <person name="Hayashi T."/>
            <person name="Sahin N."/>
            <person name="Tani A."/>
        </authorList>
    </citation>
    <scope>NUCLEOTIDE SEQUENCE</scope>
    <source>
        <strain evidence="2">NBRC 15686</strain>
    </source>
</reference>
<dbReference type="Proteomes" id="UP001055039">
    <property type="component" value="Unassembled WGS sequence"/>
</dbReference>
<dbReference type="EMBL" id="BPRC01000025">
    <property type="protein sequence ID" value="GJE67333.1"/>
    <property type="molecule type" value="Genomic_DNA"/>
</dbReference>
<dbReference type="Pfam" id="PF05136">
    <property type="entry name" value="Phage_portal_2"/>
    <property type="match status" value="1"/>
</dbReference>
<sequence>MSGYGTGYRDVSVTLKGSSAPVPLAMGLSGEGSGALAEAGPYDIAGGVGRRSRSWRVGSWGPNAAITYALDELRRKSRDQARKNPYAGAAVDKLVSNIIGTGITPRSIAKRPTDGLSPEEAKRIKKEDAAFRAEIQRLFLAWTDEADSVGAHDFYGLQAIAVRGMIEGGETFVRLRTRRASDGLTVPLQLQAIEGDHCPHLKTDPTNRIRQGIQYDAIGRRTGYHLYREHPGDGAFNADSFDTTLVPAADVCHLYRAMRPGQDRGEPWLARALRTLYDLDGYLDAELVRKKNAARFVGFIKRVLEDGADGAIGGGPLGTDAPDDDGAAPLDLEPGTLQVLADNEDVTFAEPPDSGPNFDAYLRTALRGVAVAAGLLYEELSGDYGQLNDRTLRAALNSFRRSVEMWQHHLVVYQLCRPVWRRWVDLALLSGALKLPEGMRREDVYAVNWIPQAWPYIHPVQDVESKTKEIQAGLSSRSRKVAEGGYDAEEIDAENAADNARADELGLAYTSDGRSAVEAPAAAEPPEDGPLGAPTEEQP</sequence>
<evidence type="ECO:0000313" key="3">
    <source>
        <dbReference type="Proteomes" id="UP001055039"/>
    </source>
</evidence>
<feature type="region of interest" description="Disordered" evidence="1">
    <location>
        <begin position="509"/>
        <end position="539"/>
    </location>
</feature>
<gene>
    <name evidence="2" type="ORF">LNAOJCKE_4564</name>
</gene>
<reference evidence="2" key="2">
    <citation type="submission" date="2021-08" db="EMBL/GenBank/DDBJ databases">
        <authorList>
            <person name="Tani A."/>
            <person name="Ola A."/>
            <person name="Ogura Y."/>
            <person name="Katsura K."/>
            <person name="Hayashi T."/>
        </authorList>
    </citation>
    <scope>NUCLEOTIDE SEQUENCE</scope>
    <source>
        <strain evidence="2">NBRC 15686</strain>
    </source>
</reference>
<proteinExistence type="predicted"/>
<protein>
    <recommendedName>
        <fullName evidence="4">Phage portal protein, lambda family</fullName>
    </recommendedName>
</protein>